<dbReference type="AlphaFoldDB" id="A0A0Q3QTE1"/>
<comment type="subcellular location">
    <subcellularLocation>
        <location evidence="1">Cell membrane</location>
        <topology evidence="1">Lipid-anchor</topology>
    </subcellularLocation>
</comment>
<dbReference type="InterPro" id="IPR000914">
    <property type="entry name" value="SBP_5_dom"/>
</dbReference>
<evidence type="ECO:0000259" key="5">
    <source>
        <dbReference type="Pfam" id="PF00496"/>
    </source>
</evidence>
<comment type="caution">
    <text evidence="6">The sequence shown here is derived from an EMBL/GenBank/DDBJ whole genome shotgun (WGS) entry which is preliminary data.</text>
</comment>
<evidence type="ECO:0000256" key="3">
    <source>
        <dbReference type="ARBA" id="ARBA00022729"/>
    </source>
</evidence>
<dbReference type="PIRSF" id="PIRSF002741">
    <property type="entry name" value="MppA"/>
    <property type="match status" value="1"/>
</dbReference>
<sequence length="521" mass="58425">MKKISLLCLMLLLSFTLMACSAEESGTDDKGGEAAVGGELQVAYNAQPPTLDPLLTTAVATRDVMRHVYETLVTVNQKFEVKPMLAKSYEVSEDGKIITFELRDGIKFHNGEEMLPEDVVASMNRWKESTTLGKSYFADAVFSSSGEKTVVLEMKQPLSTALAMLADPGQAAIITPKEINEAATEQGITEYIGTGPYKFVEWKTDQYVHLEKFSDYQSLDSESSGLAGKKEGFVDDIYFQFVTDASTRLSGIQTGEYDIANAIPFDNAEQLEANEDVVNHIDHNGFNGLVFNKKAGFFADVIARQAVNAALDEEEILMASFTNENFYELEHGLMIKDQVEWYSEAGKDQYNQNDPEKAKQLLEEAGYNGEEIVILASRDYEDHYNAAVVVQQQLEKIGMKTKLDVYDWATVLQRRADEKAYDIFVTGFPTEPIPAKYVFLDSANQWPGWTNSPEMDQLLDQINTASSQEEAQEYFAQLQEEFYNYLPMIKFGNKTTITSTRSNIEGMGFLQGVTLWNVQKK</sequence>
<dbReference type="PANTHER" id="PTHR30290">
    <property type="entry name" value="PERIPLASMIC BINDING COMPONENT OF ABC TRANSPORTER"/>
    <property type="match status" value="1"/>
</dbReference>
<keyword evidence="3 4" id="KW-0732">Signal</keyword>
<evidence type="ECO:0000256" key="4">
    <source>
        <dbReference type="SAM" id="SignalP"/>
    </source>
</evidence>
<name>A0A0Q3QTE1_9BACI</name>
<dbReference type="GO" id="GO:0015833">
    <property type="term" value="P:peptide transport"/>
    <property type="evidence" value="ECO:0007669"/>
    <property type="project" value="TreeGrafter"/>
</dbReference>
<accession>A0A0Q3QTE1</accession>
<dbReference type="PROSITE" id="PS01040">
    <property type="entry name" value="SBP_BACTERIAL_5"/>
    <property type="match status" value="1"/>
</dbReference>
<evidence type="ECO:0000256" key="1">
    <source>
        <dbReference type="ARBA" id="ARBA00004193"/>
    </source>
</evidence>
<feature type="chain" id="PRO_5039647167" description="Solute-binding protein family 5 domain-containing protein" evidence="4">
    <location>
        <begin position="20"/>
        <end position="521"/>
    </location>
</feature>
<feature type="signal peptide" evidence="4">
    <location>
        <begin position="1"/>
        <end position="19"/>
    </location>
</feature>
<dbReference type="GO" id="GO:0043190">
    <property type="term" value="C:ATP-binding cassette (ABC) transporter complex"/>
    <property type="evidence" value="ECO:0007669"/>
    <property type="project" value="InterPro"/>
</dbReference>
<dbReference type="SUPFAM" id="SSF53850">
    <property type="entry name" value="Periplasmic binding protein-like II"/>
    <property type="match status" value="1"/>
</dbReference>
<dbReference type="PATRIC" id="fig|1637975.4.peg.4957"/>
<dbReference type="PANTHER" id="PTHR30290:SF38">
    <property type="entry name" value="D,D-DIPEPTIDE-BINDING PERIPLASMIC PROTEIN DDPA-RELATED"/>
    <property type="match status" value="1"/>
</dbReference>
<dbReference type="EMBL" id="LJIX01000006">
    <property type="protein sequence ID" value="KQL21417.1"/>
    <property type="molecule type" value="Genomic_DNA"/>
</dbReference>
<evidence type="ECO:0000256" key="2">
    <source>
        <dbReference type="ARBA" id="ARBA00005695"/>
    </source>
</evidence>
<keyword evidence="7" id="KW-1185">Reference proteome</keyword>
<dbReference type="GO" id="GO:1904680">
    <property type="term" value="F:peptide transmembrane transporter activity"/>
    <property type="evidence" value="ECO:0007669"/>
    <property type="project" value="TreeGrafter"/>
</dbReference>
<comment type="similarity">
    <text evidence="2">Belongs to the bacterial solute-binding protein 5 family.</text>
</comment>
<dbReference type="GO" id="GO:0042597">
    <property type="term" value="C:periplasmic space"/>
    <property type="evidence" value="ECO:0007669"/>
    <property type="project" value="UniProtKB-ARBA"/>
</dbReference>
<organism evidence="6 7">
    <name type="scientific">Cytobacillus solani</name>
    <dbReference type="NCBI Taxonomy" id="1637975"/>
    <lineage>
        <taxon>Bacteria</taxon>
        <taxon>Bacillati</taxon>
        <taxon>Bacillota</taxon>
        <taxon>Bacilli</taxon>
        <taxon>Bacillales</taxon>
        <taxon>Bacillaceae</taxon>
        <taxon>Cytobacillus</taxon>
    </lineage>
</organism>
<dbReference type="Gene3D" id="3.40.190.10">
    <property type="entry name" value="Periplasmic binding protein-like II"/>
    <property type="match status" value="1"/>
</dbReference>
<dbReference type="Gene3D" id="3.10.105.10">
    <property type="entry name" value="Dipeptide-binding Protein, Domain 3"/>
    <property type="match status" value="1"/>
</dbReference>
<protein>
    <recommendedName>
        <fullName evidence="5">Solute-binding protein family 5 domain-containing protein</fullName>
    </recommendedName>
</protein>
<proteinExistence type="inferred from homology"/>
<dbReference type="STRING" id="1637975.AN957_24595"/>
<dbReference type="InterPro" id="IPR030678">
    <property type="entry name" value="Peptide/Ni-bd"/>
</dbReference>
<evidence type="ECO:0000313" key="6">
    <source>
        <dbReference type="EMBL" id="KQL21417.1"/>
    </source>
</evidence>
<dbReference type="RefSeq" id="WP_053478656.1">
    <property type="nucleotide sequence ID" value="NZ_CP085712.1"/>
</dbReference>
<dbReference type="InterPro" id="IPR039424">
    <property type="entry name" value="SBP_5"/>
</dbReference>
<dbReference type="InterPro" id="IPR023765">
    <property type="entry name" value="SBP_5_CS"/>
</dbReference>
<feature type="domain" description="Solute-binding protein family 5" evidence="5">
    <location>
        <begin position="80"/>
        <end position="439"/>
    </location>
</feature>
<dbReference type="Gene3D" id="3.90.76.10">
    <property type="entry name" value="Dipeptide-binding Protein, Domain 1"/>
    <property type="match status" value="1"/>
</dbReference>
<evidence type="ECO:0000313" key="7">
    <source>
        <dbReference type="Proteomes" id="UP000050996"/>
    </source>
</evidence>
<dbReference type="PROSITE" id="PS51257">
    <property type="entry name" value="PROKAR_LIPOPROTEIN"/>
    <property type="match status" value="1"/>
</dbReference>
<reference evidence="6 7" key="1">
    <citation type="submission" date="2015-09" db="EMBL/GenBank/DDBJ databases">
        <title>Genome sequencing project for genomic taxonomy and phylogenomics of Bacillus-like bacteria.</title>
        <authorList>
            <person name="Liu B."/>
            <person name="Wang J."/>
            <person name="Zhu Y."/>
            <person name="Liu G."/>
            <person name="Chen Q."/>
            <person name="Chen Z."/>
            <person name="Lan J."/>
            <person name="Che J."/>
            <person name="Ge C."/>
            <person name="Shi H."/>
            <person name="Pan Z."/>
            <person name="Liu X."/>
        </authorList>
    </citation>
    <scope>NUCLEOTIDE SEQUENCE [LARGE SCALE GENOMIC DNA]</scope>
    <source>
        <strain evidence="6 7">FJAT-18043</strain>
    </source>
</reference>
<dbReference type="Pfam" id="PF00496">
    <property type="entry name" value="SBP_bac_5"/>
    <property type="match status" value="1"/>
</dbReference>
<dbReference type="Proteomes" id="UP000050996">
    <property type="component" value="Unassembled WGS sequence"/>
</dbReference>
<dbReference type="CDD" id="cd08502">
    <property type="entry name" value="PBP2_NikA_DppA_OppA_like_16"/>
    <property type="match status" value="1"/>
</dbReference>
<gene>
    <name evidence="6" type="ORF">AN957_24595</name>
</gene>